<comment type="caution">
    <text evidence="3">The sequence shown here is derived from an EMBL/GenBank/DDBJ whole genome shotgun (WGS) entry which is preliminary data.</text>
</comment>
<feature type="region of interest" description="Disordered" evidence="1">
    <location>
        <begin position="392"/>
        <end position="413"/>
    </location>
</feature>
<evidence type="ECO:0000256" key="1">
    <source>
        <dbReference type="SAM" id="MobiDB-lite"/>
    </source>
</evidence>
<evidence type="ECO:0000313" key="3">
    <source>
        <dbReference type="EMBL" id="EXU75146.1"/>
    </source>
</evidence>
<dbReference type="Proteomes" id="UP000019918">
    <property type="component" value="Unassembled WGS sequence"/>
</dbReference>
<feature type="region of interest" description="Disordered" evidence="1">
    <location>
        <begin position="148"/>
        <end position="189"/>
    </location>
</feature>
<dbReference type="AlphaFoldDB" id="A0A014LZZ0"/>
<protein>
    <submittedName>
        <fullName evidence="3">Relaxase</fullName>
    </submittedName>
</protein>
<dbReference type="EMBL" id="JFHN01000051">
    <property type="protein sequence ID" value="EXU75146.1"/>
    <property type="molecule type" value="Genomic_DNA"/>
</dbReference>
<dbReference type="Pfam" id="PF03432">
    <property type="entry name" value="Relaxase"/>
    <property type="match status" value="1"/>
</dbReference>
<evidence type="ECO:0000259" key="2">
    <source>
        <dbReference type="Pfam" id="PF03432"/>
    </source>
</evidence>
<accession>A0A014LZZ0</accession>
<keyword evidence="4" id="KW-1185">Reference proteome</keyword>
<organism evidence="3 4">
    <name type="scientific">Erwinia mallotivora</name>
    <dbReference type="NCBI Taxonomy" id="69222"/>
    <lineage>
        <taxon>Bacteria</taxon>
        <taxon>Pseudomonadati</taxon>
        <taxon>Pseudomonadota</taxon>
        <taxon>Gammaproteobacteria</taxon>
        <taxon>Enterobacterales</taxon>
        <taxon>Erwiniaceae</taxon>
        <taxon>Erwinia</taxon>
    </lineage>
</organism>
<sequence>MKGMQKIKRGKSFAGVVLYALKPGTHHKTDPVVVGGNMLGASAPELINEFSASASLRTDVAKAVWHNSLRLPQGESLTAKQWVSFADDYMNRMGFSETHLRCYVIHDDEAGQHIHIIATRVDLVGGKLYLGRNENLISTRVIHELESAHDLTRTKGPSPSHSPSPVRKRKKLSRGEQQKEKREGEPSPKTFLQNTIDELLATASDIPRFVEALHKNGITPVPNIASSGRMNGFSFEYSGIAFKASQLGKAYSWATLQEKLRYAPEHDNPLLLALKASAKGSTEASESVTEATKEDTTPSLTAAMTEEVTTRPPQREHRIETAETCEAQTPASTVLTAPGQANNNGYLMTAVIKWLLSIPYLQAFAKLLKETGKTFLHRKSSFSVINSLRTAEPDVKTSNETPEDFSKSLYTPH</sequence>
<evidence type="ECO:0000313" key="4">
    <source>
        <dbReference type="Proteomes" id="UP000019918"/>
    </source>
</evidence>
<dbReference type="STRING" id="69222.BG55_12840"/>
<proteinExistence type="predicted"/>
<name>A0A014LZZ0_9GAMM</name>
<feature type="domain" description="MobA/VirD2-like nuclease" evidence="2">
    <location>
        <begin position="19"/>
        <end position="151"/>
    </location>
</feature>
<reference evidence="3 4" key="1">
    <citation type="submission" date="2014-02" db="EMBL/GenBank/DDBJ databases">
        <title>Draft genome of Erwinia mallotivora strain BT-MARDI, a papaya dieback pathogen.</title>
        <authorList>
            <person name="Redzuan R."/>
            <person name="Abu Bakar N."/>
            <person name="Badrun R."/>
            <person name="Mohd Raih M.F."/>
            <person name="Rozano L."/>
            <person name="Mat Amin N."/>
        </authorList>
    </citation>
    <scope>NUCLEOTIDE SEQUENCE [LARGE SCALE GENOMIC DNA]</scope>
    <source>
        <strain evidence="3 4">BT-MARDI</strain>
    </source>
</reference>
<dbReference type="InterPro" id="IPR005094">
    <property type="entry name" value="Endonuclease_MobA/VirD2"/>
</dbReference>
<gene>
    <name evidence="3" type="ORF">BG55_12840</name>
</gene>
<dbReference type="PATRIC" id="fig|69222.5.peg.2637"/>
<feature type="compositionally biased region" description="Basic and acidic residues" evidence="1">
    <location>
        <begin position="173"/>
        <end position="186"/>
    </location>
</feature>